<evidence type="ECO:0000313" key="1">
    <source>
        <dbReference type="EMBL" id="GJC89434.1"/>
    </source>
</evidence>
<protein>
    <submittedName>
        <fullName evidence="1">Uncharacterized protein</fullName>
    </submittedName>
</protein>
<dbReference type="Proteomes" id="UP001055172">
    <property type="component" value="Unassembled WGS sequence"/>
</dbReference>
<keyword evidence="2" id="KW-1185">Reference proteome</keyword>
<comment type="caution">
    <text evidence="1">The sequence shown here is derived from an EMBL/GenBank/DDBJ whole genome shotgun (WGS) entry which is preliminary data.</text>
</comment>
<gene>
    <name evidence="1" type="ORF">ColLi_12272</name>
</gene>
<dbReference type="AlphaFoldDB" id="A0AA37GYZ1"/>
<dbReference type="EMBL" id="BPPX01000041">
    <property type="protein sequence ID" value="GJC89434.1"/>
    <property type="molecule type" value="Genomic_DNA"/>
</dbReference>
<proteinExistence type="predicted"/>
<sequence>MLGSKNPRIQDAAVFIQQGLSYVIQVEKREGSLQAEQEKTHGNERLSLAGVTGIESVLFLYLAESP</sequence>
<evidence type="ECO:0000313" key="2">
    <source>
        <dbReference type="Proteomes" id="UP001055172"/>
    </source>
</evidence>
<accession>A0AA37GYZ1</accession>
<organism evidence="1 2">
    <name type="scientific">Colletotrichum liriopes</name>
    <dbReference type="NCBI Taxonomy" id="708192"/>
    <lineage>
        <taxon>Eukaryota</taxon>
        <taxon>Fungi</taxon>
        <taxon>Dikarya</taxon>
        <taxon>Ascomycota</taxon>
        <taxon>Pezizomycotina</taxon>
        <taxon>Sordariomycetes</taxon>
        <taxon>Hypocreomycetidae</taxon>
        <taxon>Glomerellales</taxon>
        <taxon>Glomerellaceae</taxon>
        <taxon>Colletotrichum</taxon>
        <taxon>Colletotrichum spaethianum species complex</taxon>
    </lineage>
</organism>
<reference evidence="1 2" key="1">
    <citation type="submission" date="2021-07" db="EMBL/GenBank/DDBJ databases">
        <title>Genome data of Colletotrichum spaethianum.</title>
        <authorList>
            <person name="Utami Y.D."/>
            <person name="Hiruma K."/>
        </authorList>
    </citation>
    <scope>NUCLEOTIDE SEQUENCE [LARGE SCALE GENOMIC DNA]</scope>
    <source>
        <strain evidence="1 2">MAFF 242679</strain>
    </source>
</reference>
<name>A0AA37GYZ1_9PEZI</name>